<evidence type="ECO:0000259" key="18">
    <source>
        <dbReference type="Pfam" id="PF24877"/>
    </source>
</evidence>
<comment type="pathway">
    <text evidence="13">Amino-acid biosynthesis; L-isoleucine biosynthesis; L-isoleucine from 2-oxobutanoate: step 3/4.</text>
</comment>
<dbReference type="FunFam" id="3.50.30.80:FF:000001">
    <property type="entry name" value="Dihydroxy-acid dehydratase"/>
    <property type="match status" value="1"/>
</dbReference>
<comment type="catalytic activity">
    <reaction evidence="11">
        <text>(2R)-2,3-dihydroxy-3-methylbutanoate = 3-methyl-2-oxobutanoate + H2O</text>
        <dbReference type="Rhea" id="RHEA:24809"/>
        <dbReference type="ChEBI" id="CHEBI:11851"/>
        <dbReference type="ChEBI" id="CHEBI:15377"/>
        <dbReference type="ChEBI" id="CHEBI:49072"/>
        <dbReference type="EC" id="4.2.1.9"/>
    </reaction>
    <physiologicalReaction direction="left-to-right" evidence="11">
        <dbReference type="Rhea" id="RHEA:24810"/>
    </physiologicalReaction>
</comment>
<keyword evidence="9" id="KW-0456">Lyase</keyword>
<dbReference type="EC" id="4.2.1.9" evidence="14"/>
<comment type="caution">
    <text evidence="19">The sequence shown here is derived from an EMBL/GenBank/DDBJ whole genome shotgun (WGS) entry which is preliminary data.</text>
</comment>
<dbReference type="PROSITE" id="PS00886">
    <property type="entry name" value="ILVD_EDD_1"/>
    <property type="match status" value="1"/>
</dbReference>
<dbReference type="Pfam" id="PF00920">
    <property type="entry name" value="ILVD_EDD_N"/>
    <property type="match status" value="1"/>
</dbReference>
<evidence type="ECO:0000256" key="10">
    <source>
        <dbReference type="ARBA" id="ARBA00023304"/>
    </source>
</evidence>
<sequence length="561" mass="58868">MTTAVKPNLKRKSHVVSQGASRAAARAMLRAVGLDDDDMDKPFIGVANLASDVTPCNVHLDRIARKVKKGLWDASSVPFMFGTITVSDGISMGTEGMKASLVSREVIADSIETVCFGESMDGLIAVAACDKNMPGAIMAMARLNIPSIFVYGGAILPGNYLGKDINVQDMFEAVGAHSQGKLSHEELIAMERVACPGEGACSGMFTANTMASAIEAMGMSIPGAASVPAVDPRNEEIAHDAGAVLYSLLERDLKPRDIITRESLENAIMVVLSMGGSTNAVLHLLAIAREAEVELDISDFDKLSRRTPYLTDLRPAGRFVMSDMDKVGGVPTVMNELLGAGLLHGDAITVTGRTIAENLADFDTKPDGQVIHPASAPRSPTGGLAILRGNLAPEGSVMKVSGTKHLRHEGPAKVYDGERAAFEAVTGGHITEGDVVVIRFEGPKGGPGMQEMLAVTGAIMGAGLGDSVLLLTDGRFSGATHGPMIGHVAPEAQVGGTIALVRDGDTIAMDAERRELNLQVPDEELERRRRGWSAPPSRYTSGVMAKYAKLASSASTGAVTG</sequence>
<evidence type="ECO:0000256" key="9">
    <source>
        <dbReference type="ARBA" id="ARBA00023239"/>
    </source>
</evidence>
<dbReference type="NCBIfam" id="TIGR00110">
    <property type="entry name" value="ilvD"/>
    <property type="match status" value="1"/>
</dbReference>
<comment type="cofactor">
    <cofactor evidence="1">
        <name>Mg(2+)</name>
        <dbReference type="ChEBI" id="CHEBI:18420"/>
    </cofactor>
</comment>
<dbReference type="GO" id="GO:0009082">
    <property type="term" value="P:branched-chain amino acid biosynthetic process"/>
    <property type="evidence" value="ECO:0007669"/>
    <property type="project" value="UniProtKB-KW"/>
</dbReference>
<dbReference type="InterPro" id="IPR050165">
    <property type="entry name" value="DHAD_IlvD/Edd"/>
</dbReference>
<evidence type="ECO:0000256" key="2">
    <source>
        <dbReference type="ARBA" id="ARBA00006486"/>
    </source>
</evidence>
<dbReference type="InterPro" id="IPR000581">
    <property type="entry name" value="ILV_EDD_N"/>
</dbReference>
<dbReference type="GO" id="GO:0051537">
    <property type="term" value="F:2 iron, 2 sulfur cluster binding"/>
    <property type="evidence" value="ECO:0007669"/>
    <property type="project" value="UniProtKB-KW"/>
</dbReference>
<keyword evidence="3" id="KW-0028">Amino-acid biosynthesis</keyword>
<evidence type="ECO:0000256" key="11">
    <source>
        <dbReference type="ARBA" id="ARBA00029304"/>
    </source>
</evidence>
<keyword evidence="4" id="KW-0001">2Fe-2S</keyword>
<evidence type="ECO:0000256" key="8">
    <source>
        <dbReference type="ARBA" id="ARBA00023014"/>
    </source>
</evidence>
<gene>
    <name evidence="19" type="ORF">GBAR_LOCUS371</name>
</gene>
<evidence type="ECO:0000259" key="17">
    <source>
        <dbReference type="Pfam" id="PF00920"/>
    </source>
</evidence>
<accession>A0AA35QS88</accession>
<evidence type="ECO:0000256" key="13">
    <source>
        <dbReference type="ARBA" id="ARBA00029437"/>
    </source>
</evidence>
<dbReference type="EMBL" id="CASHTH010000046">
    <property type="protein sequence ID" value="CAI7989949.1"/>
    <property type="molecule type" value="Genomic_DNA"/>
</dbReference>
<evidence type="ECO:0000313" key="19">
    <source>
        <dbReference type="EMBL" id="CAI7989949.1"/>
    </source>
</evidence>
<dbReference type="Proteomes" id="UP001174909">
    <property type="component" value="Unassembled WGS sequence"/>
</dbReference>
<evidence type="ECO:0000256" key="12">
    <source>
        <dbReference type="ARBA" id="ARBA00029436"/>
    </source>
</evidence>
<dbReference type="SUPFAM" id="SSF52016">
    <property type="entry name" value="LeuD/IlvD-like"/>
    <property type="match status" value="1"/>
</dbReference>
<name>A0AA35QS88_GEOBA</name>
<dbReference type="AlphaFoldDB" id="A0AA35QS88"/>
<evidence type="ECO:0000256" key="6">
    <source>
        <dbReference type="ARBA" id="ARBA00022842"/>
    </source>
</evidence>
<dbReference type="InterPro" id="IPR056740">
    <property type="entry name" value="ILV_EDD_C"/>
</dbReference>
<reference evidence="19" key="1">
    <citation type="submission" date="2023-03" db="EMBL/GenBank/DDBJ databases">
        <authorList>
            <person name="Steffen K."/>
            <person name="Cardenas P."/>
        </authorList>
    </citation>
    <scope>NUCLEOTIDE SEQUENCE</scope>
</reference>
<keyword evidence="5" id="KW-0479">Metal-binding</keyword>
<keyword evidence="8" id="KW-0411">Iron-sulfur</keyword>
<dbReference type="HAMAP" id="MF_00012">
    <property type="entry name" value="IlvD"/>
    <property type="match status" value="1"/>
</dbReference>
<evidence type="ECO:0000256" key="14">
    <source>
        <dbReference type="ARBA" id="ARBA00029490"/>
    </source>
</evidence>
<feature type="domain" description="Dihydroxy-acid/6-phosphogluconate dehydratase C-terminal" evidence="18">
    <location>
        <begin position="369"/>
        <end position="558"/>
    </location>
</feature>
<dbReference type="GO" id="GO:0008652">
    <property type="term" value="P:amino acid biosynthetic process"/>
    <property type="evidence" value="ECO:0007669"/>
    <property type="project" value="UniProtKB-KW"/>
</dbReference>
<keyword evidence="6" id="KW-0460">Magnesium</keyword>
<evidence type="ECO:0000256" key="5">
    <source>
        <dbReference type="ARBA" id="ARBA00022723"/>
    </source>
</evidence>
<dbReference type="InterPro" id="IPR004404">
    <property type="entry name" value="DihydroxyA_deHydtase"/>
</dbReference>
<evidence type="ECO:0000313" key="20">
    <source>
        <dbReference type="Proteomes" id="UP001174909"/>
    </source>
</evidence>
<dbReference type="SUPFAM" id="SSF143975">
    <property type="entry name" value="IlvD/EDD N-terminal domain-like"/>
    <property type="match status" value="1"/>
</dbReference>
<evidence type="ECO:0000256" key="1">
    <source>
        <dbReference type="ARBA" id="ARBA00001946"/>
    </source>
</evidence>
<evidence type="ECO:0000256" key="7">
    <source>
        <dbReference type="ARBA" id="ARBA00023004"/>
    </source>
</evidence>
<dbReference type="PANTHER" id="PTHR21000">
    <property type="entry name" value="DIHYDROXY-ACID DEHYDRATASE DAD"/>
    <property type="match status" value="1"/>
</dbReference>
<dbReference type="InterPro" id="IPR042096">
    <property type="entry name" value="Dihydro-acid_dehy_C"/>
</dbReference>
<keyword evidence="20" id="KW-1185">Reference proteome</keyword>
<dbReference type="Gene3D" id="3.50.30.80">
    <property type="entry name" value="IlvD/EDD C-terminal domain-like"/>
    <property type="match status" value="1"/>
</dbReference>
<comment type="cofactor">
    <cofactor evidence="15">
        <name>[2Fe-2S] cluster</name>
        <dbReference type="ChEBI" id="CHEBI:190135"/>
    </cofactor>
</comment>
<dbReference type="NCBIfam" id="NF002068">
    <property type="entry name" value="PRK00911.1"/>
    <property type="match status" value="1"/>
</dbReference>
<feature type="domain" description="Dihydroxy-acid/6-phosphogluconate dehydratase N-terminal" evidence="17">
    <location>
        <begin position="41"/>
        <end position="358"/>
    </location>
</feature>
<evidence type="ECO:0000256" key="16">
    <source>
        <dbReference type="ARBA" id="ARBA00052865"/>
    </source>
</evidence>
<keyword evidence="10" id="KW-0100">Branched-chain amino acid biosynthesis</keyword>
<dbReference type="PANTHER" id="PTHR21000:SF5">
    <property type="entry name" value="DIHYDROXY-ACID DEHYDRATASE, MITOCHONDRIAL"/>
    <property type="match status" value="1"/>
</dbReference>
<dbReference type="GO" id="GO:0046872">
    <property type="term" value="F:metal ion binding"/>
    <property type="evidence" value="ECO:0007669"/>
    <property type="project" value="UniProtKB-KW"/>
</dbReference>
<organism evidence="19 20">
    <name type="scientific">Geodia barretti</name>
    <name type="common">Barrett's horny sponge</name>
    <dbReference type="NCBI Taxonomy" id="519541"/>
    <lineage>
        <taxon>Eukaryota</taxon>
        <taxon>Metazoa</taxon>
        <taxon>Porifera</taxon>
        <taxon>Demospongiae</taxon>
        <taxon>Heteroscleromorpha</taxon>
        <taxon>Tetractinellida</taxon>
        <taxon>Astrophorina</taxon>
        <taxon>Geodiidae</taxon>
        <taxon>Geodia</taxon>
    </lineage>
</organism>
<evidence type="ECO:0000256" key="3">
    <source>
        <dbReference type="ARBA" id="ARBA00022605"/>
    </source>
</evidence>
<comment type="catalytic activity">
    <reaction evidence="16">
        <text>(2R,3R)-2,3-dihydroxy-3-methylpentanoate = (S)-3-methyl-2-oxopentanoate + H2O</text>
        <dbReference type="Rhea" id="RHEA:27694"/>
        <dbReference type="ChEBI" id="CHEBI:15377"/>
        <dbReference type="ChEBI" id="CHEBI:35146"/>
        <dbReference type="ChEBI" id="CHEBI:49258"/>
        <dbReference type="EC" id="4.2.1.9"/>
    </reaction>
    <physiologicalReaction direction="left-to-right" evidence="16">
        <dbReference type="Rhea" id="RHEA:27695"/>
    </physiologicalReaction>
</comment>
<evidence type="ECO:0000256" key="4">
    <source>
        <dbReference type="ARBA" id="ARBA00022714"/>
    </source>
</evidence>
<protein>
    <recommendedName>
        <fullName evidence="14">dihydroxy-acid dehydratase</fullName>
        <ecNumber evidence="14">4.2.1.9</ecNumber>
    </recommendedName>
</protein>
<dbReference type="InterPro" id="IPR020558">
    <property type="entry name" value="DiOHA_6PGluconate_deHydtase_CS"/>
</dbReference>
<keyword evidence="7" id="KW-0408">Iron</keyword>
<dbReference type="Pfam" id="PF24877">
    <property type="entry name" value="ILV_EDD_C"/>
    <property type="match status" value="1"/>
</dbReference>
<proteinExistence type="inferred from homology"/>
<dbReference type="InterPro" id="IPR037237">
    <property type="entry name" value="IlvD/EDD_N"/>
</dbReference>
<comment type="pathway">
    <text evidence="12">Amino-acid biosynthesis; L-valine biosynthesis; L-valine from pyruvate: step 3/4.</text>
</comment>
<comment type="similarity">
    <text evidence="2">Belongs to the IlvD/Edd family.</text>
</comment>
<dbReference type="PROSITE" id="PS00887">
    <property type="entry name" value="ILVD_EDD_2"/>
    <property type="match status" value="1"/>
</dbReference>
<dbReference type="GO" id="GO:0004160">
    <property type="term" value="F:dihydroxy-acid dehydratase activity"/>
    <property type="evidence" value="ECO:0007669"/>
    <property type="project" value="UniProtKB-EC"/>
</dbReference>
<evidence type="ECO:0000256" key="15">
    <source>
        <dbReference type="ARBA" id="ARBA00034078"/>
    </source>
</evidence>